<dbReference type="Pfam" id="PF13556">
    <property type="entry name" value="HTH_30"/>
    <property type="match status" value="1"/>
</dbReference>
<dbReference type="AlphaFoldDB" id="A0A542EGB8"/>
<dbReference type="InterPro" id="IPR025736">
    <property type="entry name" value="PucR_C-HTH_dom"/>
</dbReference>
<dbReference type="InterPro" id="IPR042070">
    <property type="entry name" value="PucR_C-HTH_sf"/>
</dbReference>
<dbReference type="EMBL" id="VFMO01000001">
    <property type="protein sequence ID" value="TQJ14359.1"/>
    <property type="molecule type" value="Genomic_DNA"/>
</dbReference>
<keyword evidence="4" id="KW-1185">Reference proteome</keyword>
<name>A0A542EGB8_9MICO</name>
<dbReference type="PANTHER" id="PTHR33744:SF1">
    <property type="entry name" value="DNA-BINDING TRANSCRIPTIONAL ACTIVATOR ADER"/>
    <property type="match status" value="1"/>
</dbReference>
<sequence>MAAPTESSLSTSRHEIPAAQREAIRRAWASMLDDAEIIADAITLELFGRDEAYYQQVTSELREEVRTSTRRHVRAGLLTMAGLAAPDDRAIHVWRETGRRRAQQGVPLEQVLNAYSYGARALWETVLLQGSGNVREVSAQTLILMGQQLWSALDVQNATACESYRREEALLQRRDLQRQLTVLDGLVQGRGSEPDFASEARQVLSVGIDEDLLAISCINDDEADQPTRWAEERLEQIGVQSHWLQLGAQTVGLIDLAGRDPAQVIDHLQVAARGRAAVALCSDGLQGFAVARQLASRAASSLPGGSREVVDVRDRLPEVLLTGSPEATVLLVQETLGRLNQQPDSTRRMLLETLGALLRHGGSPTHAAQELFCHRNTVIYRLKQIENLTGRSLTQPRDRLMLSLAIIALRAGGDGESAPSSVGA</sequence>
<dbReference type="PANTHER" id="PTHR33744">
    <property type="entry name" value="CARBOHYDRATE DIACID REGULATOR"/>
    <property type="match status" value="1"/>
</dbReference>
<dbReference type="InterPro" id="IPR025751">
    <property type="entry name" value="RsbRD_N_dom"/>
</dbReference>
<dbReference type="RefSeq" id="WP_170221789.1">
    <property type="nucleotide sequence ID" value="NZ_BAABCI010000014.1"/>
</dbReference>
<dbReference type="Proteomes" id="UP000320806">
    <property type="component" value="Unassembled WGS sequence"/>
</dbReference>
<feature type="domain" description="RsbT co-antagonist protein RsbRD N-terminal" evidence="2">
    <location>
        <begin position="38"/>
        <end position="178"/>
    </location>
</feature>
<evidence type="ECO:0000313" key="3">
    <source>
        <dbReference type="EMBL" id="TQJ14359.1"/>
    </source>
</evidence>
<accession>A0A542EGB8</accession>
<dbReference type="InterPro" id="IPR051448">
    <property type="entry name" value="CdaR-like_regulators"/>
</dbReference>
<proteinExistence type="predicted"/>
<evidence type="ECO:0000313" key="4">
    <source>
        <dbReference type="Proteomes" id="UP000320806"/>
    </source>
</evidence>
<protein>
    <submittedName>
        <fullName evidence="3">PucR-like helix-turn-helix protein</fullName>
    </submittedName>
</protein>
<dbReference type="Gene3D" id="1.10.10.2840">
    <property type="entry name" value="PucR C-terminal helix-turn-helix domain"/>
    <property type="match status" value="1"/>
</dbReference>
<gene>
    <name evidence="3" type="ORF">FB459_1816</name>
</gene>
<organism evidence="3 4">
    <name type="scientific">Yimella lutea</name>
    <dbReference type="NCBI Taxonomy" id="587872"/>
    <lineage>
        <taxon>Bacteria</taxon>
        <taxon>Bacillati</taxon>
        <taxon>Actinomycetota</taxon>
        <taxon>Actinomycetes</taxon>
        <taxon>Micrococcales</taxon>
        <taxon>Dermacoccaceae</taxon>
        <taxon>Yimella</taxon>
    </lineage>
</organism>
<comment type="caution">
    <text evidence="3">The sequence shown here is derived from an EMBL/GenBank/DDBJ whole genome shotgun (WGS) entry which is preliminary data.</text>
</comment>
<evidence type="ECO:0000259" key="1">
    <source>
        <dbReference type="Pfam" id="PF13556"/>
    </source>
</evidence>
<reference evidence="3 4" key="1">
    <citation type="submission" date="2019-06" db="EMBL/GenBank/DDBJ databases">
        <title>Sequencing the genomes of 1000 actinobacteria strains.</title>
        <authorList>
            <person name="Klenk H.-P."/>
        </authorList>
    </citation>
    <scope>NUCLEOTIDE SEQUENCE [LARGE SCALE GENOMIC DNA]</scope>
    <source>
        <strain evidence="3 4">DSM 19828</strain>
    </source>
</reference>
<feature type="domain" description="PucR C-terminal helix-turn-helix" evidence="1">
    <location>
        <begin position="350"/>
        <end position="407"/>
    </location>
</feature>
<dbReference type="Pfam" id="PF14361">
    <property type="entry name" value="RsbRD_N"/>
    <property type="match status" value="1"/>
</dbReference>
<evidence type="ECO:0000259" key="2">
    <source>
        <dbReference type="Pfam" id="PF14361"/>
    </source>
</evidence>